<keyword evidence="2 3" id="KW-0663">Pyridoxal phosphate</keyword>
<name>A0A200Q2R5_MACCD</name>
<dbReference type="GO" id="GO:0005737">
    <property type="term" value="C:cytoplasm"/>
    <property type="evidence" value="ECO:0007669"/>
    <property type="project" value="TreeGrafter"/>
</dbReference>
<evidence type="ECO:0000313" key="4">
    <source>
        <dbReference type="EMBL" id="OVA04759.1"/>
    </source>
</evidence>
<comment type="caution">
    <text evidence="4">The sequence shown here is derived from an EMBL/GenBank/DDBJ whole genome shotgun (WGS) entry which is preliminary data.</text>
</comment>
<comment type="cofactor">
    <cofactor evidence="1 3">
        <name>pyridoxal 5'-phosphate</name>
        <dbReference type="ChEBI" id="CHEBI:597326"/>
    </cofactor>
</comment>
<dbReference type="OMA" id="ERANWMM"/>
<dbReference type="Gene3D" id="3.90.1150.10">
    <property type="entry name" value="Aspartate Aminotransferase, domain 1"/>
    <property type="match status" value="1"/>
</dbReference>
<dbReference type="STRING" id="56857.A0A200Q2R5"/>
<evidence type="ECO:0000256" key="2">
    <source>
        <dbReference type="ARBA" id="ARBA00022898"/>
    </source>
</evidence>
<sequence>MANPDYGFGGILCVDMDTEERANRLMNQLQNCTQFGLMAVSLGYYETLMSCSGSSTSSEMNTEEKELAGISPGLIRMSIGYSGTLEQRWNQFEKAITRMQDGKM</sequence>
<proteinExistence type="inferred from homology"/>
<dbReference type="InterPro" id="IPR015422">
    <property type="entry name" value="PyrdxlP-dep_Trfase_small"/>
</dbReference>
<dbReference type="AlphaFoldDB" id="A0A200Q2R5"/>
<keyword evidence="5" id="KW-1185">Reference proteome</keyword>
<dbReference type="EMBL" id="MVGT01003289">
    <property type="protein sequence ID" value="OVA04759.1"/>
    <property type="molecule type" value="Genomic_DNA"/>
</dbReference>
<reference evidence="4 5" key="1">
    <citation type="journal article" date="2017" name="Mol. Plant">
        <title>The Genome of Medicinal Plant Macleaya cordata Provides New Insights into Benzylisoquinoline Alkaloids Metabolism.</title>
        <authorList>
            <person name="Liu X."/>
            <person name="Liu Y."/>
            <person name="Huang P."/>
            <person name="Ma Y."/>
            <person name="Qing Z."/>
            <person name="Tang Q."/>
            <person name="Cao H."/>
            <person name="Cheng P."/>
            <person name="Zheng Y."/>
            <person name="Yuan Z."/>
            <person name="Zhou Y."/>
            <person name="Liu J."/>
            <person name="Tang Z."/>
            <person name="Zhuo Y."/>
            <person name="Zhang Y."/>
            <person name="Yu L."/>
            <person name="Huang J."/>
            <person name="Yang P."/>
            <person name="Peng Q."/>
            <person name="Zhang J."/>
            <person name="Jiang W."/>
            <person name="Zhang Z."/>
            <person name="Lin K."/>
            <person name="Ro D.K."/>
            <person name="Chen X."/>
            <person name="Xiong X."/>
            <person name="Shang Y."/>
            <person name="Huang S."/>
            <person name="Zeng J."/>
        </authorList>
    </citation>
    <scope>NUCLEOTIDE SEQUENCE [LARGE SCALE GENOMIC DNA]</scope>
    <source>
        <strain evidence="5">cv. BLH2017</strain>
        <tissue evidence="4">Root</tissue>
    </source>
</reference>
<dbReference type="GO" id="GO:0019346">
    <property type="term" value="P:transsulfuration"/>
    <property type="evidence" value="ECO:0007669"/>
    <property type="project" value="InterPro"/>
</dbReference>
<dbReference type="Proteomes" id="UP000195402">
    <property type="component" value="Unassembled WGS sequence"/>
</dbReference>
<dbReference type="GO" id="GO:0030170">
    <property type="term" value="F:pyridoxal phosphate binding"/>
    <property type="evidence" value="ECO:0007669"/>
    <property type="project" value="InterPro"/>
</dbReference>
<dbReference type="OrthoDB" id="3512640at2759"/>
<evidence type="ECO:0000313" key="5">
    <source>
        <dbReference type="Proteomes" id="UP000195402"/>
    </source>
</evidence>
<dbReference type="PANTHER" id="PTHR11808:SF80">
    <property type="entry name" value="CYSTATHIONINE GAMMA-LYASE"/>
    <property type="match status" value="1"/>
</dbReference>
<gene>
    <name evidence="4" type="ORF">BVC80_1719g96</name>
</gene>
<dbReference type="InParanoid" id="A0A200Q2R5"/>
<comment type="similarity">
    <text evidence="3">Belongs to the trans-sulfuration enzymes family.</text>
</comment>
<dbReference type="PANTHER" id="PTHR11808">
    <property type="entry name" value="TRANS-SULFURATION ENZYME FAMILY MEMBER"/>
    <property type="match status" value="1"/>
</dbReference>
<evidence type="ECO:0000256" key="1">
    <source>
        <dbReference type="ARBA" id="ARBA00001933"/>
    </source>
</evidence>
<evidence type="ECO:0000256" key="3">
    <source>
        <dbReference type="RuleBase" id="RU362118"/>
    </source>
</evidence>
<dbReference type="FunFam" id="3.90.1150.10:FF:000087">
    <property type="entry name" value="Putative methionine gamma-lyase"/>
    <property type="match status" value="1"/>
</dbReference>
<accession>A0A200Q2R5</accession>
<organism evidence="4 5">
    <name type="scientific">Macleaya cordata</name>
    <name type="common">Five-seeded plume-poppy</name>
    <name type="synonym">Bocconia cordata</name>
    <dbReference type="NCBI Taxonomy" id="56857"/>
    <lineage>
        <taxon>Eukaryota</taxon>
        <taxon>Viridiplantae</taxon>
        <taxon>Streptophyta</taxon>
        <taxon>Embryophyta</taxon>
        <taxon>Tracheophyta</taxon>
        <taxon>Spermatophyta</taxon>
        <taxon>Magnoliopsida</taxon>
        <taxon>Ranunculales</taxon>
        <taxon>Papaveraceae</taxon>
        <taxon>Papaveroideae</taxon>
        <taxon>Macleaya</taxon>
    </lineage>
</organism>
<dbReference type="GO" id="GO:0016846">
    <property type="term" value="F:carbon-sulfur lyase activity"/>
    <property type="evidence" value="ECO:0007669"/>
    <property type="project" value="TreeGrafter"/>
</dbReference>
<dbReference type="InterPro" id="IPR015424">
    <property type="entry name" value="PyrdxlP-dep_Trfase"/>
</dbReference>
<dbReference type="Pfam" id="PF01053">
    <property type="entry name" value="Cys_Met_Meta_PP"/>
    <property type="match status" value="1"/>
</dbReference>
<dbReference type="SUPFAM" id="SSF53383">
    <property type="entry name" value="PLP-dependent transferases"/>
    <property type="match status" value="1"/>
</dbReference>
<protein>
    <submittedName>
        <fullName evidence="4">Cys/Met metabolism</fullName>
    </submittedName>
</protein>
<dbReference type="InterPro" id="IPR000277">
    <property type="entry name" value="Cys/Met-Metab_PyrdxlP-dep_enz"/>
</dbReference>